<protein>
    <submittedName>
        <fullName evidence="6">LysR family transcriptional regulator</fullName>
    </submittedName>
</protein>
<evidence type="ECO:0000256" key="1">
    <source>
        <dbReference type="ARBA" id="ARBA00009437"/>
    </source>
</evidence>
<dbReference type="Pfam" id="PF03466">
    <property type="entry name" value="LysR_substrate"/>
    <property type="match status" value="1"/>
</dbReference>
<dbReference type="InterPro" id="IPR005119">
    <property type="entry name" value="LysR_subst-bd"/>
</dbReference>
<dbReference type="PANTHER" id="PTHR30126">
    <property type="entry name" value="HTH-TYPE TRANSCRIPTIONAL REGULATOR"/>
    <property type="match status" value="1"/>
</dbReference>
<name>A0ABW8NFC3_9GAMM</name>
<evidence type="ECO:0000259" key="5">
    <source>
        <dbReference type="PROSITE" id="PS50931"/>
    </source>
</evidence>
<dbReference type="InterPro" id="IPR000847">
    <property type="entry name" value="LysR_HTH_N"/>
</dbReference>
<dbReference type="SUPFAM" id="SSF53850">
    <property type="entry name" value="Periplasmic binding protein-like II"/>
    <property type="match status" value="1"/>
</dbReference>
<keyword evidence="3" id="KW-0238">DNA-binding</keyword>
<evidence type="ECO:0000313" key="7">
    <source>
        <dbReference type="Proteomes" id="UP001620597"/>
    </source>
</evidence>
<dbReference type="EMBL" id="JBBKTX010000004">
    <property type="protein sequence ID" value="MFK4751634.1"/>
    <property type="molecule type" value="Genomic_DNA"/>
</dbReference>
<dbReference type="Pfam" id="PF00126">
    <property type="entry name" value="HTH_1"/>
    <property type="match status" value="1"/>
</dbReference>
<keyword evidence="4" id="KW-0804">Transcription</keyword>
<reference evidence="6 7" key="1">
    <citation type="submission" date="2024-03" db="EMBL/GenBank/DDBJ databases">
        <title>High-quality draft genome sequence of Oceanobacter sp. wDCs-4.</title>
        <authorList>
            <person name="Dong C."/>
        </authorList>
    </citation>
    <scope>NUCLEOTIDE SEQUENCE [LARGE SCALE GENOMIC DNA]</scope>
    <source>
        <strain evidence="7">wDCs-4</strain>
    </source>
</reference>
<comment type="similarity">
    <text evidence="1">Belongs to the LysR transcriptional regulatory family.</text>
</comment>
<dbReference type="Gene3D" id="1.10.10.10">
    <property type="entry name" value="Winged helix-like DNA-binding domain superfamily/Winged helix DNA-binding domain"/>
    <property type="match status" value="1"/>
</dbReference>
<dbReference type="InterPro" id="IPR036388">
    <property type="entry name" value="WH-like_DNA-bd_sf"/>
</dbReference>
<feature type="domain" description="HTH lysR-type" evidence="5">
    <location>
        <begin position="1"/>
        <end position="58"/>
    </location>
</feature>
<dbReference type="SUPFAM" id="SSF46785">
    <property type="entry name" value="Winged helix' DNA-binding domain"/>
    <property type="match status" value="1"/>
</dbReference>
<dbReference type="InterPro" id="IPR036390">
    <property type="entry name" value="WH_DNA-bd_sf"/>
</dbReference>
<evidence type="ECO:0000256" key="4">
    <source>
        <dbReference type="ARBA" id="ARBA00023163"/>
    </source>
</evidence>
<dbReference type="RefSeq" id="WP_416205045.1">
    <property type="nucleotide sequence ID" value="NZ_JBBKTX010000004.1"/>
</dbReference>
<evidence type="ECO:0000256" key="3">
    <source>
        <dbReference type="ARBA" id="ARBA00023125"/>
    </source>
</evidence>
<dbReference type="Gene3D" id="3.40.190.290">
    <property type="match status" value="1"/>
</dbReference>
<organism evidence="6 7">
    <name type="scientific">Oceanobacter antarcticus</name>
    <dbReference type="NCBI Taxonomy" id="3133425"/>
    <lineage>
        <taxon>Bacteria</taxon>
        <taxon>Pseudomonadati</taxon>
        <taxon>Pseudomonadota</taxon>
        <taxon>Gammaproteobacteria</taxon>
        <taxon>Oceanospirillales</taxon>
        <taxon>Oceanospirillaceae</taxon>
        <taxon>Oceanobacter</taxon>
    </lineage>
</organism>
<dbReference type="PROSITE" id="PS50931">
    <property type="entry name" value="HTH_LYSR"/>
    <property type="match status" value="1"/>
</dbReference>
<accession>A0ABW8NFC3</accession>
<evidence type="ECO:0000313" key="6">
    <source>
        <dbReference type="EMBL" id="MFK4751634.1"/>
    </source>
</evidence>
<keyword evidence="2" id="KW-0805">Transcription regulation</keyword>
<dbReference type="PANTHER" id="PTHR30126:SF40">
    <property type="entry name" value="HTH-TYPE TRANSCRIPTIONAL REGULATOR GLTR"/>
    <property type="match status" value="1"/>
</dbReference>
<dbReference type="Proteomes" id="UP001620597">
    <property type="component" value="Unassembled WGS sequence"/>
</dbReference>
<proteinExistence type="inferred from homology"/>
<comment type="caution">
    <text evidence="6">The sequence shown here is derived from an EMBL/GenBank/DDBJ whole genome shotgun (WGS) entry which is preliminary data.</text>
</comment>
<gene>
    <name evidence="6" type="ORF">WG929_04335</name>
</gene>
<sequence length="312" mass="34787">MNPNLLKQLAMVVKQGSISAAAEQLFITQPTLTRALQQLEMRVGAPVLKRTRYGVTPTEIGVRLALVGERILAETEQGDEVIRQWHSGYDNQFTIGIDPLWEYATVAEMTSGFLKQSRYVFHCRVGSAATQIEWMQNGELDFLLAPAHLSVVHASGRKGSLEREVVFRDRSGVFVGKQSTLLGRQQPVTPQELQQHRWLIAGASAGFLSGVEDPAAQQAVRIAFTGGIRSVIHLLDTSDMVVRLPARLALMTAEIDPQQMIQVEGQISARRDIALWWRAEDSERPDSQKVREFIRAWVMGLDKTVGEFELGL</sequence>
<dbReference type="PRINTS" id="PR00039">
    <property type="entry name" value="HTHLYSR"/>
</dbReference>
<keyword evidence="7" id="KW-1185">Reference proteome</keyword>
<evidence type="ECO:0000256" key="2">
    <source>
        <dbReference type="ARBA" id="ARBA00023015"/>
    </source>
</evidence>